<evidence type="ECO:0000313" key="2">
    <source>
        <dbReference type="WBParaSite" id="SRDH1_76910.1"/>
    </source>
</evidence>
<dbReference type="InterPro" id="IPR019346">
    <property type="entry name" value="Ribosomal_mL42"/>
</dbReference>
<reference evidence="2 3" key="2">
    <citation type="submission" date="2023-11" db="UniProtKB">
        <authorList>
            <consortium name="WormBaseParasite"/>
        </authorList>
    </citation>
    <scope>IDENTIFICATION</scope>
</reference>
<dbReference type="Pfam" id="PF10210">
    <property type="entry name" value="MRP-S32"/>
    <property type="match status" value="1"/>
</dbReference>
<dbReference type="WBParaSite" id="SRDH1_76910.1">
    <property type="protein sequence ID" value="SRDH1_76910.1"/>
    <property type="gene ID" value="SRDH1_76910"/>
</dbReference>
<dbReference type="AlphaFoldDB" id="A0AA85G2Q7"/>
<name>A0AA85G2Q7_9TREM</name>
<accession>A0AA85G2Q7</accession>
<reference evidence="1" key="1">
    <citation type="submission" date="2022-06" db="EMBL/GenBank/DDBJ databases">
        <authorList>
            <person name="Berger JAMES D."/>
            <person name="Berger JAMES D."/>
        </authorList>
    </citation>
    <scope>NUCLEOTIDE SEQUENCE [LARGE SCALE GENOMIC DNA]</scope>
</reference>
<keyword evidence="1" id="KW-1185">Reference proteome</keyword>
<dbReference type="WBParaSite" id="SRDH1_76910.2">
    <property type="protein sequence ID" value="SRDH1_76910.2"/>
    <property type="gene ID" value="SRDH1_76910"/>
</dbReference>
<protein>
    <recommendedName>
        <fullName evidence="4">39S ribosomal protein L42, mitochondrial</fullName>
    </recommendedName>
</protein>
<organism evidence="1 2">
    <name type="scientific">Schistosoma rodhaini</name>
    <dbReference type="NCBI Taxonomy" id="6188"/>
    <lineage>
        <taxon>Eukaryota</taxon>
        <taxon>Metazoa</taxon>
        <taxon>Spiralia</taxon>
        <taxon>Lophotrochozoa</taxon>
        <taxon>Platyhelminthes</taxon>
        <taxon>Trematoda</taxon>
        <taxon>Digenea</taxon>
        <taxon>Strigeidida</taxon>
        <taxon>Schistosomatoidea</taxon>
        <taxon>Schistosomatidae</taxon>
        <taxon>Schistosoma</taxon>
    </lineage>
</organism>
<dbReference type="Proteomes" id="UP000050792">
    <property type="component" value="Unassembled WGS sequence"/>
</dbReference>
<sequence length="130" mass="14725">MLISKAVSFIRRSLQINATRVYRSSKELMESGESAITLSPDGAVVVCWHPVRKVPYECTKPISHDVKSLRTPTSPLKINVSDTIIKNSAEPTVVELSKAFGVPWFHFRPKRSQKSRSPYFWAPPKERNSL</sequence>
<evidence type="ECO:0000313" key="3">
    <source>
        <dbReference type="WBParaSite" id="SRDH1_76910.2"/>
    </source>
</evidence>
<proteinExistence type="predicted"/>
<evidence type="ECO:0008006" key="4">
    <source>
        <dbReference type="Google" id="ProtNLM"/>
    </source>
</evidence>
<evidence type="ECO:0000313" key="1">
    <source>
        <dbReference type="Proteomes" id="UP000050792"/>
    </source>
</evidence>